<accession>A0A9W7XA11</accession>
<name>A0A9W7XA11_9POAL</name>
<comment type="caution">
    <text evidence="1">The sequence shown here is derived from an EMBL/GenBank/DDBJ whole genome shotgun (WGS) entry which is preliminary data.</text>
</comment>
<keyword evidence="2" id="KW-1185">Reference proteome</keyword>
<gene>
    <name evidence="1" type="ORF">BS78_K040100</name>
</gene>
<protein>
    <submittedName>
        <fullName evidence="1">Uncharacterized protein</fullName>
    </submittedName>
</protein>
<evidence type="ECO:0000313" key="1">
    <source>
        <dbReference type="EMBL" id="KAJ1254519.1"/>
    </source>
</evidence>
<dbReference type="AlphaFoldDB" id="A0A9W7XA11"/>
<organism evidence="1 2">
    <name type="scientific">Paspalum vaginatum</name>
    <name type="common">seashore paspalum</name>
    <dbReference type="NCBI Taxonomy" id="158149"/>
    <lineage>
        <taxon>Eukaryota</taxon>
        <taxon>Viridiplantae</taxon>
        <taxon>Streptophyta</taxon>
        <taxon>Embryophyta</taxon>
        <taxon>Tracheophyta</taxon>
        <taxon>Spermatophyta</taxon>
        <taxon>Magnoliopsida</taxon>
        <taxon>Liliopsida</taxon>
        <taxon>Poales</taxon>
        <taxon>Poaceae</taxon>
        <taxon>PACMAD clade</taxon>
        <taxon>Panicoideae</taxon>
        <taxon>Andropogonodae</taxon>
        <taxon>Paspaleae</taxon>
        <taxon>Paspalinae</taxon>
        <taxon>Paspalum</taxon>
    </lineage>
</organism>
<sequence length="249" mass="26714">MASCLALSAVLAAGAGPRRFAGGRLPTPTAVSHGAVLLAGRGHVVGLSRPLAPAVTTTLLPVVDVASRSSSSWRIRAATPASGGARANKDDDEDCELVKTVKIMVEVGLALPLDPTCVELPDALDQVFFGDLGDRSLDLWVHVTNRLRPSPDTKLYEGLHRCGCLCAATKIRKGDISWECAARLGLGLDLLRRVVSSMYQAPLPLIWDSRAVVPTQYRDKMDFSAILQRTYEMAVDDIQCMLPPARARG</sequence>
<dbReference type="EMBL" id="MU630021">
    <property type="protein sequence ID" value="KAJ1254519.1"/>
    <property type="molecule type" value="Genomic_DNA"/>
</dbReference>
<dbReference type="Proteomes" id="UP001164776">
    <property type="component" value="Unassembled WGS sequence"/>
</dbReference>
<reference evidence="1 2" key="1">
    <citation type="submission" date="2022-10" db="EMBL/GenBank/DDBJ databases">
        <title>WGS assembly of Paspalum vaginatum 540-79.</title>
        <authorList>
            <person name="Sun G."/>
            <person name="Wase N."/>
            <person name="Shu S."/>
            <person name="Jenkins J."/>
            <person name="Zhou B."/>
            <person name="Torres-Rodriguez J."/>
            <person name="Chen C."/>
            <person name="Sandor L."/>
            <person name="Plott C."/>
            <person name="Yoshinga Y."/>
            <person name="Daum C."/>
            <person name="Qi P."/>
            <person name="Barry K."/>
            <person name="Lipzen A."/>
            <person name="Berry L."/>
            <person name="Pedersen C."/>
            <person name="Gottilla T."/>
            <person name="Foltz A."/>
            <person name="Yu H."/>
            <person name="O'Malley R."/>
            <person name="Zhang C."/>
            <person name="Devos K."/>
            <person name="Sigmon B."/>
            <person name="Yu B."/>
            <person name="Obata T."/>
            <person name="Schmutz J."/>
            <person name="Schnable J."/>
        </authorList>
    </citation>
    <scope>NUCLEOTIDE SEQUENCE [LARGE SCALE GENOMIC DNA]</scope>
    <source>
        <strain evidence="2">cv. 540-79</strain>
    </source>
</reference>
<evidence type="ECO:0000313" key="2">
    <source>
        <dbReference type="Proteomes" id="UP001164776"/>
    </source>
</evidence>
<proteinExistence type="predicted"/>